<gene>
    <name evidence="1" type="ORF">C8A05DRAFT_38819</name>
</gene>
<dbReference type="Proteomes" id="UP001303889">
    <property type="component" value="Unassembled WGS sequence"/>
</dbReference>
<sequence>MATINCPVIGTTTATLPPSHPEINLDEPGQTCPVVGATTDHHAHLLHKHPKVPIPSGVHAPDEAAACPVLKDRVAHDAKSRAMDDEVCPVVGTATTVLPPDHPAVEGGEEGKVCPVTKATVGHHKGKVHGHPDLGGVKEGAVCPVAGKTAKEA</sequence>
<comment type="caution">
    <text evidence="1">The sequence shown here is derived from an EMBL/GenBank/DDBJ whole genome shotgun (WGS) entry which is preliminary data.</text>
</comment>
<reference evidence="1" key="2">
    <citation type="submission" date="2023-05" db="EMBL/GenBank/DDBJ databases">
        <authorList>
            <consortium name="Lawrence Berkeley National Laboratory"/>
            <person name="Steindorff A."/>
            <person name="Hensen N."/>
            <person name="Bonometti L."/>
            <person name="Westerberg I."/>
            <person name="Brannstrom I.O."/>
            <person name="Guillou S."/>
            <person name="Cros-Aarteil S."/>
            <person name="Calhoun S."/>
            <person name="Haridas S."/>
            <person name="Kuo A."/>
            <person name="Mondo S."/>
            <person name="Pangilinan J."/>
            <person name="Riley R."/>
            <person name="Labutti K."/>
            <person name="Andreopoulos B."/>
            <person name="Lipzen A."/>
            <person name="Chen C."/>
            <person name="Yanf M."/>
            <person name="Daum C."/>
            <person name="Ng V."/>
            <person name="Clum A."/>
            <person name="Ohm R."/>
            <person name="Martin F."/>
            <person name="Silar P."/>
            <person name="Natvig D."/>
            <person name="Lalanne C."/>
            <person name="Gautier V."/>
            <person name="Ament-Velasquez S.L."/>
            <person name="Kruys A."/>
            <person name="Hutchinson M.I."/>
            <person name="Powell A.J."/>
            <person name="Barry K."/>
            <person name="Miller A.N."/>
            <person name="Grigoriev I.V."/>
            <person name="Debuchy R."/>
            <person name="Gladieux P."/>
            <person name="Thoren M.H."/>
            <person name="Johannesson H."/>
        </authorList>
    </citation>
    <scope>NUCLEOTIDE SEQUENCE</scope>
    <source>
        <strain evidence="1">CBS 103.79</strain>
    </source>
</reference>
<organism evidence="1 2">
    <name type="scientific">Staphylotrichum tortipilum</name>
    <dbReference type="NCBI Taxonomy" id="2831512"/>
    <lineage>
        <taxon>Eukaryota</taxon>
        <taxon>Fungi</taxon>
        <taxon>Dikarya</taxon>
        <taxon>Ascomycota</taxon>
        <taxon>Pezizomycotina</taxon>
        <taxon>Sordariomycetes</taxon>
        <taxon>Sordariomycetidae</taxon>
        <taxon>Sordariales</taxon>
        <taxon>Chaetomiaceae</taxon>
        <taxon>Staphylotrichum</taxon>
    </lineage>
</organism>
<accession>A0AAN6MBW6</accession>
<proteinExistence type="predicted"/>
<reference evidence="1" key="1">
    <citation type="journal article" date="2023" name="Mol. Phylogenet. Evol.">
        <title>Genome-scale phylogeny and comparative genomics of the fungal order Sordariales.</title>
        <authorList>
            <person name="Hensen N."/>
            <person name="Bonometti L."/>
            <person name="Westerberg I."/>
            <person name="Brannstrom I.O."/>
            <person name="Guillou S."/>
            <person name="Cros-Aarteil S."/>
            <person name="Calhoun S."/>
            <person name="Haridas S."/>
            <person name="Kuo A."/>
            <person name="Mondo S."/>
            <person name="Pangilinan J."/>
            <person name="Riley R."/>
            <person name="LaButti K."/>
            <person name="Andreopoulos B."/>
            <person name="Lipzen A."/>
            <person name="Chen C."/>
            <person name="Yan M."/>
            <person name="Daum C."/>
            <person name="Ng V."/>
            <person name="Clum A."/>
            <person name="Steindorff A."/>
            <person name="Ohm R.A."/>
            <person name="Martin F."/>
            <person name="Silar P."/>
            <person name="Natvig D.O."/>
            <person name="Lalanne C."/>
            <person name="Gautier V."/>
            <person name="Ament-Velasquez S.L."/>
            <person name="Kruys A."/>
            <person name="Hutchinson M.I."/>
            <person name="Powell A.J."/>
            <person name="Barry K."/>
            <person name="Miller A.N."/>
            <person name="Grigoriev I.V."/>
            <person name="Debuchy R."/>
            <person name="Gladieux P."/>
            <person name="Hiltunen Thoren M."/>
            <person name="Johannesson H."/>
        </authorList>
    </citation>
    <scope>NUCLEOTIDE SEQUENCE</scope>
    <source>
        <strain evidence="1">CBS 103.79</strain>
    </source>
</reference>
<keyword evidence="2" id="KW-1185">Reference proteome</keyword>
<evidence type="ECO:0000313" key="1">
    <source>
        <dbReference type="EMBL" id="KAK3897624.1"/>
    </source>
</evidence>
<evidence type="ECO:0000313" key="2">
    <source>
        <dbReference type="Proteomes" id="UP001303889"/>
    </source>
</evidence>
<dbReference type="EMBL" id="MU856113">
    <property type="protein sequence ID" value="KAK3897624.1"/>
    <property type="molecule type" value="Genomic_DNA"/>
</dbReference>
<name>A0AAN6MBW6_9PEZI</name>
<protein>
    <submittedName>
        <fullName evidence="1">Uncharacterized protein</fullName>
    </submittedName>
</protein>
<dbReference type="AlphaFoldDB" id="A0AAN6MBW6"/>